<proteinExistence type="predicted"/>
<evidence type="ECO:0000313" key="3">
    <source>
        <dbReference type="EnsemblPlants" id="ONIVA01G05110.1"/>
    </source>
</evidence>
<evidence type="ECO:0000259" key="2">
    <source>
        <dbReference type="Pfam" id="PF24095"/>
    </source>
</evidence>
<dbReference type="Pfam" id="PF24095">
    <property type="entry name" value="DUF7378"/>
    <property type="match status" value="2"/>
</dbReference>
<evidence type="ECO:0000313" key="4">
    <source>
        <dbReference type="Proteomes" id="UP000006591"/>
    </source>
</evidence>
<dbReference type="InterPro" id="IPR055802">
    <property type="entry name" value="DUF7378"/>
</dbReference>
<keyword evidence="1" id="KW-0472">Membrane</keyword>
<feature type="domain" description="DUF7378" evidence="2">
    <location>
        <begin position="178"/>
        <end position="312"/>
    </location>
</feature>
<keyword evidence="4" id="KW-1185">Reference proteome</keyword>
<dbReference type="HOGENOM" id="CLU_044653_0_0_1"/>
<dbReference type="AlphaFoldDB" id="A0A0E0FGW1"/>
<feature type="transmembrane region" description="Helical" evidence="1">
    <location>
        <begin position="239"/>
        <end position="259"/>
    </location>
</feature>
<evidence type="ECO:0000256" key="1">
    <source>
        <dbReference type="SAM" id="Phobius"/>
    </source>
</evidence>
<keyword evidence="1" id="KW-0812">Transmembrane</keyword>
<feature type="domain" description="DUF7378" evidence="2">
    <location>
        <begin position="16"/>
        <end position="163"/>
    </location>
</feature>
<accession>A0A0E0FGW1</accession>
<reference evidence="3" key="1">
    <citation type="submission" date="2015-04" db="UniProtKB">
        <authorList>
            <consortium name="EnsemblPlants"/>
        </authorList>
    </citation>
    <scope>IDENTIFICATION</scope>
    <source>
        <strain evidence="3">SL10</strain>
    </source>
</reference>
<name>A0A0E0FGW1_ORYNI</name>
<feature type="transmembrane region" description="Helical" evidence="1">
    <location>
        <begin position="79"/>
        <end position="100"/>
    </location>
</feature>
<feature type="transmembrane region" description="Helical" evidence="1">
    <location>
        <begin position="120"/>
        <end position="153"/>
    </location>
</feature>
<dbReference type="EnsemblPlants" id="ONIVA01G05110.1">
    <property type="protein sequence ID" value="ONIVA01G05110.1"/>
    <property type="gene ID" value="ONIVA01G05110"/>
</dbReference>
<organism evidence="3">
    <name type="scientific">Oryza nivara</name>
    <name type="common">Indian wild rice</name>
    <name type="synonym">Oryza sativa f. spontanea</name>
    <dbReference type="NCBI Taxonomy" id="4536"/>
    <lineage>
        <taxon>Eukaryota</taxon>
        <taxon>Viridiplantae</taxon>
        <taxon>Streptophyta</taxon>
        <taxon>Embryophyta</taxon>
        <taxon>Tracheophyta</taxon>
        <taxon>Spermatophyta</taxon>
        <taxon>Magnoliopsida</taxon>
        <taxon>Liliopsida</taxon>
        <taxon>Poales</taxon>
        <taxon>Poaceae</taxon>
        <taxon>BOP clade</taxon>
        <taxon>Oryzoideae</taxon>
        <taxon>Oryzeae</taxon>
        <taxon>Oryzinae</taxon>
        <taxon>Oryza</taxon>
    </lineage>
</organism>
<sequence>MSLKLLPWTAAPAPTPTVGEMTAKAGIHRAVLWFVAFYYPSIPFIGFGGIAYMFCFCAMPDDTFSGCVRRRDLWRLTPLLLCAAYMSLLALVSMHTRLFLPRAPNAVLTDLLDVGTVRVGIPLAWLACVGTGAGFTFAIALDCVFVVLIARVLAIWSRLVRTYLHSVLPWTAAPAPTPTVGETTARTGIHRAVLWFLAVYFPSIPIFTTSGAAYALCTALQYPTFSGCVRRDLWRLTTLTLWAAYMSLLALVSMHMRLFLPRAPDAVLTDLLDVGAARIGIPLAFLACLAASLGVTRVAIALDCVFVVLIAHFETAPMNGGACTDADGRRDDRQGGHTPCHVVSPSVPFICFGGVVYSFCSTREDVPTTTFSSCVRRDLWRLTPLVLWAATCRCSCW</sequence>
<reference evidence="3" key="2">
    <citation type="submission" date="2018-04" db="EMBL/GenBank/DDBJ databases">
        <title>OnivRS2 (Oryza nivara Reference Sequence Version 2).</title>
        <authorList>
            <person name="Zhang J."/>
            <person name="Kudrna D."/>
            <person name="Lee S."/>
            <person name="Talag J."/>
            <person name="Rajasekar S."/>
            <person name="Welchert J."/>
            <person name="Hsing Y.-I."/>
            <person name="Wing R.A."/>
        </authorList>
    </citation>
    <scope>NUCLEOTIDE SEQUENCE [LARGE SCALE GENOMIC DNA]</scope>
</reference>
<dbReference type="OMA" id="FETAPMN"/>
<dbReference type="Proteomes" id="UP000006591">
    <property type="component" value="Chromosome 1"/>
</dbReference>
<feature type="transmembrane region" description="Helical" evidence="1">
    <location>
        <begin position="279"/>
        <end position="310"/>
    </location>
</feature>
<protein>
    <recommendedName>
        <fullName evidence="2">DUF7378 domain-containing protein</fullName>
    </recommendedName>
</protein>
<feature type="transmembrane region" description="Helical" evidence="1">
    <location>
        <begin position="37"/>
        <end position="58"/>
    </location>
</feature>
<dbReference type="Gramene" id="ONIVA01G05110.1">
    <property type="protein sequence ID" value="ONIVA01G05110.1"/>
    <property type="gene ID" value="ONIVA01G05110"/>
</dbReference>
<keyword evidence="1" id="KW-1133">Transmembrane helix</keyword>